<evidence type="ECO:0000313" key="2">
    <source>
        <dbReference type="EMBL" id="GAE35993.1"/>
    </source>
</evidence>
<reference evidence="2 3" key="1">
    <citation type="journal article" date="2014" name="Genome Announc.">
        <title>Draft Genome Sequences of Three Alkaliphilic Bacillus Strains, Bacillus wakoensis JCM 9140T, Bacillus akibai JCM 9157T, and Bacillus hemicellulosilyticus JCM 9152T.</title>
        <authorList>
            <person name="Yuki M."/>
            <person name="Oshima K."/>
            <person name="Suda W."/>
            <person name="Oshida Y."/>
            <person name="Kitamura K."/>
            <person name="Iida T."/>
            <person name="Hattori M."/>
            <person name="Ohkuma M."/>
        </authorList>
    </citation>
    <scope>NUCLEOTIDE SEQUENCE [LARGE SCALE GENOMIC DNA]</scope>
    <source>
        <strain evidence="2 3">JCM 9157</strain>
    </source>
</reference>
<keyword evidence="1" id="KW-1133">Transmembrane helix</keyword>
<gene>
    <name evidence="2" type="ORF">JCM9157_3137</name>
</gene>
<sequence>MDFTINNEVYWVLYNILALLLFVTFSTVVILLINKLKIKQVVKYYMIAGFIILALSLVVTFFGYSFITLFSYIEWMTKFLLPWLVLYWLVRAIKVLERRV</sequence>
<protein>
    <submittedName>
        <fullName evidence="2">Uncharacterized protein</fullName>
    </submittedName>
</protein>
<comment type="caution">
    <text evidence="2">The sequence shown here is derived from an EMBL/GenBank/DDBJ whole genome shotgun (WGS) entry which is preliminary data.</text>
</comment>
<name>W4QWH2_HALA3</name>
<dbReference type="OrthoDB" id="2637224at2"/>
<accession>W4QWH2</accession>
<keyword evidence="3" id="KW-1185">Reference proteome</keyword>
<evidence type="ECO:0000256" key="1">
    <source>
        <dbReference type="SAM" id="Phobius"/>
    </source>
</evidence>
<dbReference type="EMBL" id="BAUV01000026">
    <property type="protein sequence ID" value="GAE35993.1"/>
    <property type="molecule type" value="Genomic_DNA"/>
</dbReference>
<dbReference type="RefSeq" id="WP_035665669.1">
    <property type="nucleotide sequence ID" value="NZ_BAUV01000026.1"/>
</dbReference>
<organism evidence="2 3">
    <name type="scientific">Halalkalibacter akibai (strain ATCC 43226 / DSM 21942 / CIP 109018 / JCM 9157 / 1139)</name>
    <name type="common">Bacillus akibai</name>
    <dbReference type="NCBI Taxonomy" id="1236973"/>
    <lineage>
        <taxon>Bacteria</taxon>
        <taxon>Bacillati</taxon>
        <taxon>Bacillota</taxon>
        <taxon>Bacilli</taxon>
        <taxon>Bacillales</taxon>
        <taxon>Bacillaceae</taxon>
        <taxon>Halalkalibacter</taxon>
    </lineage>
</organism>
<dbReference type="eggNOG" id="ENOG5030EHK">
    <property type="taxonomic scope" value="Bacteria"/>
</dbReference>
<keyword evidence="1" id="KW-0812">Transmembrane</keyword>
<proteinExistence type="predicted"/>
<dbReference type="AlphaFoldDB" id="W4QWH2"/>
<dbReference type="Proteomes" id="UP000018896">
    <property type="component" value="Unassembled WGS sequence"/>
</dbReference>
<evidence type="ECO:0000313" key="3">
    <source>
        <dbReference type="Proteomes" id="UP000018896"/>
    </source>
</evidence>
<feature type="transmembrane region" description="Helical" evidence="1">
    <location>
        <begin position="12"/>
        <end position="33"/>
    </location>
</feature>
<feature type="transmembrane region" description="Helical" evidence="1">
    <location>
        <begin position="45"/>
        <end position="66"/>
    </location>
</feature>
<keyword evidence="1" id="KW-0472">Membrane</keyword>
<feature type="transmembrane region" description="Helical" evidence="1">
    <location>
        <begin position="72"/>
        <end position="90"/>
    </location>
</feature>